<sequence>MSRLSCYLRHLASAFTPNKGAGNIFKPIRHSAPTEVIFTLGNRRISAVVHEFGYYGKTLRAMIVPPLVKNDYLRLIGFHPVNNRRVVSNISFDEAKILISHLSAQGFKGIRMPTLDEGRQLLQSLPDLSCLGGLLWFWADDQDGTLVIKHTVEADDAARLQTTSQRLFRGAGIGLILVQEKPLILETR</sequence>
<dbReference type="AlphaFoldDB" id="A0A1F4T9W6"/>
<evidence type="ECO:0000313" key="2">
    <source>
        <dbReference type="Proteomes" id="UP000178951"/>
    </source>
</evidence>
<accession>A0A1F4T9W6</accession>
<gene>
    <name evidence="1" type="ORF">A2311_06565</name>
</gene>
<dbReference type="Proteomes" id="UP000178951">
    <property type="component" value="Unassembled WGS sequence"/>
</dbReference>
<proteinExistence type="predicted"/>
<reference evidence="1 2" key="1">
    <citation type="journal article" date="2016" name="Nat. Commun.">
        <title>Thousands of microbial genomes shed light on interconnected biogeochemical processes in an aquifer system.</title>
        <authorList>
            <person name="Anantharaman K."/>
            <person name="Brown C.T."/>
            <person name="Hug L.A."/>
            <person name="Sharon I."/>
            <person name="Castelle C.J."/>
            <person name="Probst A.J."/>
            <person name="Thomas B.C."/>
            <person name="Singh A."/>
            <person name="Wilkins M.J."/>
            <person name="Karaoz U."/>
            <person name="Brodie E.L."/>
            <person name="Williams K.H."/>
            <person name="Hubbard S.S."/>
            <person name="Banfield J.F."/>
        </authorList>
    </citation>
    <scope>NUCLEOTIDE SEQUENCE [LARGE SCALE GENOMIC DNA]</scope>
</reference>
<organism evidence="1 2">
    <name type="scientific">candidate division WOR-1 bacterium RIFOXYB2_FULL_48_7</name>
    <dbReference type="NCBI Taxonomy" id="1802583"/>
    <lineage>
        <taxon>Bacteria</taxon>
        <taxon>Bacillati</taxon>
        <taxon>Saganbacteria</taxon>
    </lineage>
</organism>
<protein>
    <submittedName>
        <fullName evidence="1">Uncharacterized protein</fullName>
    </submittedName>
</protein>
<evidence type="ECO:0000313" key="1">
    <source>
        <dbReference type="EMBL" id="OGC29444.1"/>
    </source>
</evidence>
<dbReference type="EMBL" id="MEUF01000090">
    <property type="protein sequence ID" value="OGC29444.1"/>
    <property type="molecule type" value="Genomic_DNA"/>
</dbReference>
<name>A0A1F4T9W6_UNCSA</name>
<comment type="caution">
    <text evidence="1">The sequence shown here is derived from an EMBL/GenBank/DDBJ whole genome shotgun (WGS) entry which is preliminary data.</text>
</comment>